<keyword evidence="1" id="KW-0472">Membrane</keyword>
<comment type="caution">
    <text evidence="2">The sequence shown here is derived from an EMBL/GenBank/DDBJ whole genome shotgun (WGS) entry which is preliminary data.</text>
</comment>
<name>A0A7W7SNU4_9ACTN</name>
<dbReference type="Proteomes" id="UP000578819">
    <property type="component" value="Unassembled WGS sequence"/>
</dbReference>
<feature type="transmembrane region" description="Helical" evidence="1">
    <location>
        <begin position="55"/>
        <end position="72"/>
    </location>
</feature>
<sequence length="191" mass="21670">MSEFGLDDLLDDEEESGSSETRRRRYRWLRYLLAAGAATAVTIVGMRMFGVELSTLAIFGGFLALLAVRWVTRQAAAPPPSRRHAYRGLDPHQGEYQAGERDALRSAVKRWEKAFGRAGGDRKWFHQELLPMLGELVDERLRQRHGLTRESDPERARALLGEPLWKVLTGKPRRSPSPRDYAAIVAELEKT</sequence>
<feature type="transmembrane region" description="Helical" evidence="1">
    <location>
        <begin position="28"/>
        <end position="49"/>
    </location>
</feature>
<proteinExistence type="predicted"/>
<keyword evidence="1" id="KW-0812">Transmembrane</keyword>
<reference evidence="2 3" key="1">
    <citation type="submission" date="2020-08" db="EMBL/GenBank/DDBJ databases">
        <title>Sequencing the genomes of 1000 actinobacteria strains.</title>
        <authorList>
            <person name="Klenk H.-P."/>
        </authorList>
    </citation>
    <scope>NUCLEOTIDE SEQUENCE [LARGE SCALE GENOMIC DNA]</scope>
    <source>
        <strain evidence="2 3">DSM 45886</strain>
    </source>
</reference>
<evidence type="ECO:0000313" key="3">
    <source>
        <dbReference type="Proteomes" id="UP000578819"/>
    </source>
</evidence>
<dbReference type="RefSeq" id="WP_184534214.1">
    <property type="nucleotide sequence ID" value="NZ_JACHJW010000001.1"/>
</dbReference>
<organism evidence="2 3">
    <name type="scientific">Micromonospora polyrhachis</name>
    <dbReference type="NCBI Taxonomy" id="1282883"/>
    <lineage>
        <taxon>Bacteria</taxon>
        <taxon>Bacillati</taxon>
        <taxon>Actinomycetota</taxon>
        <taxon>Actinomycetes</taxon>
        <taxon>Micromonosporales</taxon>
        <taxon>Micromonosporaceae</taxon>
        <taxon>Micromonospora</taxon>
    </lineage>
</organism>
<evidence type="ECO:0000256" key="1">
    <source>
        <dbReference type="SAM" id="Phobius"/>
    </source>
</evidence>
<keyword evidence="3" id="KW-1185">Reference proteome</keyword>
<protein>
    <submittedName>
        <fullName evidence="2">Uncharacterized protein</fullName>
    </submittedName>
</protein>
<keyword evidence="1" id="KW-1133">Transmembrane helix</keyword>
<gene>
    <name evidence="2" type="ORF">FHR38_001789</name>
</gene>
<dbReference type="AlphaFoldDB" id="A0A7W7SNU4"/>
<dbReference type="EMBL" id="JACHJW010000001">
    <property type="protein sequence ID" value="MBB4958056.1"/>
    <property type="molecule type" value="Genomic_DNA"/>
</dbReference>
<accession>A0A7W7SNU4</accession>
<evidence type="ECO:0000313" key="2">
    <source>
        <dbReference type="EMBL" id="MBB4958056.1"/>
    </source>
</evidence>